<dbReference type="InterPro" id="IPR016176">
    <property type="entry name" value="Cbl-dep_enz_cat"/>
</dbReference>
<dbReference type="EMBL" id="UOEC01000200">
    <property type="protein sequence ID" value="VAW02596.1"/>
    <property type="molecule type" value="Genomic_DNA"/>
</dbReference>
<dbReference type="SUPFAM" id="SSF51703">
    <property type="entry name" value="Cobalamin (vitamin B12)-dependent enzymes"/>
    <property type="match status" value="1"/>
</dbReference>
<sequence>MSRTPKDRRPKDRPWIFRTYAGHSTAKASNELYRTNLKNGQTGLSVAFDLPTQTGYDSDHPLARGEVGKVGVPISHIGDMRELFDGIPLEQMNTSLTINATAAWLLALYVATAQEQGVDLAKLTGTTQNDIIKEYLSRGTYIFPPDHSLRLTTDTINWSFRNLPKWNPMNVCSYHLQEAGATPEQELSFALANAIAVLDTVKASGFVSDEDFPKVVGRISFFVNAGIRFITELCKMRAFTELWDEITRERYGVKEERYRRFRYGVQVNSLGLTEQQPENNVYRILLEMLAVVLSKNARARAVQLPAWNEALGLPRPFDQQWSLRMQQIVAYETDLLEYADIFDGSKEIERKVNELKQSARAELEKLQTMGGAVAGISSGYMKEQLVLANTARLKAIETGETTLVGVNAYQHGEPSPLTNTGATILTVPDHVELDQIASLKAWRKQRDASAVAETLQALKSAAAGSENIMPASIACAKAGVTTGEWGAILREVFGEFRAPTGVGVVFSSHGGDIEKIQNAVAALTKKLGQPPKLLVGKPGLDGHSNGAEQIAVRARETGMTVIYDGIRLTPEQIATTAQEQSPHAIGLSILSGSHISLVRDVINKLKEAGLGDIPVIVGGIIPDDDINVLKQLGVRKVYTPKDFQLNTMITEIVQVIDDSCT</sequence>
<dbReference type="PROSITE" id="PS51332">
    <property type="entry name" value="B12_BINDING"/>
    <property type="match status" value="1"/>
</dbReference>
<gene>
    <name evidence="8" type="ORF">MNBD_ALPHA08-870</name>
</gene>
<dbReference type="GO" id="GO:0004494">
    <property type="term" value="F:methylmalonyl-CoA mutase activity"/>
    <property type="evidence" value="ECO:0007669"/>
    <property type="project" value="InterPro"/>
</dbReference>
<evidence type="ECO:0000256" key="2">
    <source>
        <dbReference type="ARBA" id="ARBA00008465"/>
    </source>
</evidence>
<feature type="domain" description="B12-binding" evidence="7">
    <location>
        <begin position="530"/>
        <end position="659"/>
    </location>
</feature>
<evidence type="ECO:0000256" key="4">
    <source>
        <dbReference type="ARBA" id="ARBA00022723"/>
    </source>
</evidence>
<evidence type="ECO:0000313" key="8">
    <source>
        <dbReference type="EMBL" id="VAW02596.1"/>
    </source>
</evidence>
<dbReference type="InterPro" id="IPR006158">
    <property type="entry name" value="Cobalamin-bd"/>
</dbReference>
<dbReference type="InterPro" id="IPR006098">
    <property type="entry name" value="MMCoA_mutase_a_cat"/>
</dbReference>
<keyword evidence="6" id="KW-0170">Cobalt</keyword>
<dbReference type="NCBIfam" id="TIGR00641">
    <property type="entry name" value="acid_CoA_mut_N"/>
    <property type="match status" value="1"/>
</dbReference>
<dbReference type="CDD" id="cd02071">
    <property type="entry name" value="MM_CoA_mut_B12_BD"/>
    <property type="match status" value="1"/>
</dbReference>
<protein>
    <submittedName>
        <fullName evidence="8">Ethylmalonyl-CoA mutase, methylsuccinyl-CoA-forming</fullName>
    </submittedName>
</protein>
<dbReference type="InterPro" id="IPR036724">
    <property type="entry name" value="Cobalamin-bd_sf"/>
</dbReference>
<proteinExistence type="inferred from homology"/>
<evidence type="ECO:0000256" key="1">
    <source>
        <dbReference type="ARBA" id="ARBA00001922"/>
    </source>
</evidence>
<dbReference type="Pfam" id="PF02310">
    <property type="entry name" value="B12-binding"/>
    <property type="match status" value="1"/>
</dbReference>
<evidence type="ECO:0000256" key="6">
    <source>
        <dbReference type="ARBA" id="ARBA00023285"/>
    </source>
</evidence>
<dbReference type="SUPFAM" id="SSF52242">
    <property type="entry name" value="Cobalamin (vitamin B12)-binding domain"/>
    <property type="match status" value="1"/>
</dbReference>
<dbReference type="Gene3D" id="3.40.50.280">
    <property type="entry name" value="Cobalamin-binding domain"/>
    <property type="match status" value="1"/>
</dbReference>
<accession>A0A3B0T6N6</accession>
<organism evidence="8">
    <name type="scientific">hydrothermal vent metagenome</name>
    <dbReference type="NCBI Taxonomy" id="652676"/>
    <lineage>
        <taxon>unclassified sequences</taxon>
        <taxon>metagenomes</taxon>
        <taxon>ecological metagenomes</taxon>
    </lineage>
</organism>
<dbReference type="InterPro" id="IPR006099">
    <property type="entry name" value="MeMalonylCoA_mutase_a/b_cat"/>
</dbReference>
<dbReference type="PANTHER" id="PTHR48101">
    <property type="entry name" value="METHYLMALONYL-COA MUTASE, MITOCHONDRIAL-RELATED"/>
    <property type="match status" value="1"/>
</dbReference>
<dbReference type="NCBIfam" id="TIGR00640">
    <property type="entry name" value="acid_CoA_mut_C"/>
    <property type="match status" value="1"/>
</dbReference>
<dbReference type="Gene3D" id="3.20.20.240">
    <property type="entry name" value="Methylmalonyl-CoA mutase"/>
    <property type="match status" value="1"/>
</dbReference>
<keyword evidence="5" id="KW-0413">Isomerase</keyword>
<evidence type="ECO:0000259" key="7">
    <source>
        <dbReference type="PROSITE" id="PS51332"/>
    </source>
</evidence>
<dbReference type="InterPro" id="IPR006159">
    <property type="entry name" value="Acid_CoA_mut_C"/>
</dbReference>
<dbReference type="GO" id="GO:0031419">
    <property type="term" value="F:cobalamin binding"/>
    <property type="evidence" value="ECO:0007669"/>
    <property type="project" value="UniProtKB-KW"/>
</dbReference>
<dbReference type="AlphaFoldDB" id="A0A3B0T6N6"/>
<keyword evidence="3" id="KW-0846">Cobalamin</keyword>
<comment type="cofactor">
    <cofactor evidence="1">
        <name>adenosylcob(III)alamin</name>
        <dbReference type="ChEBI" id="CHEBI:18408"/>
    </cofactor>
</comment>
<comment type="similarity">
    <text evidence="2">Belongs to the methylmalonyl-CoA mutase family.</text>
</comment>
<dbReference type="Pfam" id="PF01642">
    <property type="entry name" value="MM_CoA_mutase"/>
    <property type="match status" value="1"/>
</dbReference>
<evidence type="ECO:0000256" key="5">
    <source>
        <dbReference type="ARBA" id="ARBA00023235"/>
    </source>
</evidence>
<name>A0A3B0T6N6_9ZZZZ</name>
<dbReference type="PANTHER" id="PTHR48101:SF3">
    <property type="entry name" value="COENZYME B12-DEPENDENT MUTASE"/>
    <property type="match status" value="1"/>
</dbReference>
<dbReference type="GO" id="GO:0046872">
    <property type="term" value="F:metal ion binding"/>
    <property type="evidence" value="ECO:0007669"/>
    <property type="project" value="UniProtKB-KW"/>
</dbReference>
<reference evidence="8" key="1">
    <citation type="submission" date="2018-06" db="EMBL/GenBank/DDBJ databases">
        <authorList>
            <person name="Zhirakovskaya E."/>
        </authorList>
    </citation>
    <scope>NUCLEOTIDE SEQUENCE</scope>
</reference>
<keyword evidence="4" id="KW-0479">Metal-binding</keyword>
<evidence type="ECO:0000256" key="3">
    <source>
        <dbReference type="ARBA" id="ARBA00022628"/>
    </source>
</evidence>